<dbReference type="Pfam" id="PF08560">
    <property type="entry name" value="DUF1757"/>
    <property type="match status" value="1"/>
</dbReference>
<dbReference type="Proteomes" id="UP000549394">
    <property type="component" value="Unassembled WGS sequence"/>
</dbReference>
<keyword evidence="3" id="KW-1185">Reference proteome</keyword>
<dbReference type="EMBL" id="CAJFCJ010000002">
    <property type="protein sequence ID" value="CAD5111639.1"/>
    <property type="molecule type" value="Genomic_DNA"/>
</dbReference>
<name>A0A7I8V8M2_9ANNE</name>
<dbReference type="PANTHER" id="PTHR38636:SF1">
    <property type="entry name" value="CHLORIDE CHANNEL PROTEIN CLC-D"/>
    <property type="match status" value="1"/>
</dbReference>
<dbReference type="PANTHER" id="PTHR38636">
    <property type="entry name" value="PROTEIN CBG20488"/>
    <property type="match status" value="1"/>
</dbReference>
<evidence type="ECO:0000256" key="1">
    <source>
        <dbReference type="SAM" id="Phobius"/>
    </source>
</evidence>
<protein>
    <submittedName>
        <fullName evidence="2">Uncharacterized protein</fullName>
    </submittedName>
</protein>
<evidence type="ECO:0000313" key="2">
    <source>
        <dbReference type="EMBL" id="CAD5111639.1"/>
    </source>
</evidence>
<feature type="transmembrane region" description="Helical" evidence="1">
    <location>
        <begin position="72"/>
        <end position="91"/>
    </location>
</feature>
<keyword evidence="1" id="KW-0812">Transmembrane</keyword>
<dbReference type="OrthoDB" id="6040582at2759"/>
<feature type="transmembrane region" description="Helical" evidence="1">
    <location>
        <begin position="143"/>
        <end position="161"/>
    </location>
</feature>
<keyword evidence="1" id="KW-1133">Transmembrane helix</keyword>
<sequence length="164" mass="17660">MKNYFLNNLGFNLNDEEMADISHPKAELITHITLKTSQLFSIVGTLIFHPVRQMVKKDLCPRNFVIKGARTGAKGAAIGAVAGTILSLVVIEKKKLEHDGLYDRAYRLRHNRGQVLVDQASVGLATVGAIGGTVMGKGMVVPGVWGLVGGVCGAAAYNNFIRKK</sequence>
<dbReference type="AlphaFoldDB" id="A0A7I8V8M2"/>
<dbReference type="InterPro" id="IPR013869">
    <property type="entry name" value="DUF1757"/>
</dbReference>
<accession>A0A7I8V8M2</accession>
<reference evidence="2 3" key="1">
    <citation type="submission" date="2020-08" db="EMBL/GenBank/DDBJ databases">
        <authorList>
            <person name="Hejnol A."/>
        </authorList>
    </citation>
    <scope>NUCLEOTIDE SEQUENCE [LARGE SCALE GENOMIC DNA]</scope>
</reference>
<organism evidence="2 3">
    <name type="scientific">Dimorphilus gyrociliatus</name>
    <dbReference type="NCBI Taxonomy" id="2664684"/>
    <lineage>
        <taxon>Eukaryota</taxon>
        <taxon>Metazoa</taxon>
        <taxon>Spiralia</taxon>
        <taxon>Lophotrochozoa</taxon>
        <taxon>Annelida</taxon>
        <taxon>Polychaeta</taxon>
        <taxon>Polychaeta incertae sedis</taxon>
        <taxon>Dinophilidae</taxon>
        <taxon>Dimorphilus</taxon>
    </lineage>
</organism>
<gene>
    <name evidence="2" type="ORF">DGYR_LOCUS902</name>
</gene>
<feature type="transmembrane region" description="Helical" evidence="1">
    <location>
        <begin position="28"/>
        <end position="51"/>
    </location>
</feature>
<evidence type="ECO:0000313" key="3">
    <source>
        <dbReference type="Proteomes" id="UP000549394"/>
    </source>
</evidence>
<keyword evidence="1" id="KW-0472">Membrane</keyword>
<comment type="caution">
    <text evidence="2">The sequence shown here is derived from an EMBL/GenBank/DDBJ whole genome shotgun (WGS) entry which is preliminary data.</text>
</comment>
<proteinExistence type="predicted"/>